<reference evidence="1 2" key="1">
    <citation type="journal article" date="2014" name="Int. J. Syst. Evol. Microbiol.">
        <title>Brachybacterium ginsengisoli sp. nov., isolated from soil of a ginseng field.</title>
        <authorList>
            <person name="Hoang V.A."/>
            <person name="Kim Y.J."/>
            <person name="Nguyen N.L."/>
            <person name="Yang D.C."/>
        </authorList>
    </citation>
    <scope>NUCLEOTIDE SEQUENCE [LARGE SCALE GENOMIC DNA]</scope>
    <source>
        <strain evidence="1 2">DCY80</strain>
    </source>
</reference>
<organism evidence="1 2">
    <name type="scientific">Brachybacterium ginsengisoli</name>
    <dbReference type="NCBI Taxonomy" id="1331682"/>
    <lineage>
        <taxon>Bacteria</taxon>
        <taxon>Bacillati</taxon>
        <taxon>Actinomycetota</taxon>
        <taxon>Actinomycetes</taxon>
        <taxon>Micrococcales</taxon>
        <taxon>Dermabacteraceae</taxon>
        <taxon>Brachybacterium</taxon>
    </lineage>
</organism>
<keyword evidence="2" id="KW-1185">Reference proteome</keyword>
<evidence type="ECO:0000313" key="2">
    <source>
        <dbReference type="Proteomes" id="UP000217889"/>
    </source>
</evidence>
<name>A0A291GSZ4_9MICO</name>
<accession>A0A291GSZ4</accession>
<protein>
    <recommendedName>
        <fullName evidence="3">Asp23/Gls24 family envelope stress response protein</fullName>
    </recommendedName>
</protein>
<dbReference type="OrthoDB" id="4773951at2"/>
<evidence type="ECO:0000313" key="1">
    <source>
        <dbReference type="EMBL" id="ATG53369.1"/>
    </source>
</evidence>
<proteinExistence type="predicted"/>
<dbReference type="RefSeq" id="WP_096797848.1">
    <property type="nucleotide sequence ID" value="NZ_CP023564.1"/>
</dbReference>
<dbReference type="KEGG" id="bgg:CFK41_00200"/>
<sequence length="117" mass="12213">MSTDLTPDPLDAATLVDVVTAVPGVDGLEPGIATTLRTLDARLRRGDTSAARYGLVIDREAGRIVVEIAVNGALPVRRVVEDVQRAVHRAVADAAGVPSEVLVRVQSLAPAAPSDIR</sequence>
<dbReference type="EMBL" id="CP023564">
    <property type="protein sequence ID" value="ATG53369.1"/>
    <property type="molecule type" value="Genomic_DNA"/>
</dbReference>
<gene>
    <name evidence="1" type="ORF">CFK41_00200</name>
</gene>
<evidence type="ECO:0008006" key="3">
    <source>
        <dbReference type="Google" id="ProtNLM"/>
    </source>
</evidence>
<dbReference type="Proteomes" id="UP000217889">
    <property type="component" value="Chromosome"/>
</dbReference>
<dbReference type="AlphaFoldDB" id="A0A291GSZ4"/>